<keyword evidence="4" id="KW-1185">Reference proteome</keyword>
<dbReference type="NCBIfam" id="NF047864">
    <property type="entry name" value="CBU_0592_membra"/>
    <property type="match status" value="1"/>
</dbReference>
<feature type="transmembrane region" description="Helical" evidence="1">
    <location>
        <begin position="59"/>
        <end position="79"/>
    </location>
</feature>
<protein>
    <recommendedName>
        <fullName evidence="2">CBU-0592-like domain-containing protein</fullName>
    </recommendedName>
</protein>
<evidence type="ECO:0000256" key="1">
    <source>
        <dbReference type="SAM" id="Phobius"/>
    </source>
</evidence>
<comment type="caution">
    <text evidence="3">The sequence shown here is derived from an EMBL/GenBank/DDBJ whole genome shotgun (WGS) entry which is preliminary data.</text>
</comment>
<keyword evidence="1" id="KW-0812">Transmembrane</keyword>
<evidence type="ECO:0000259" key="2">
    <source>
        <dbReference type="Pfam" id="PF26604"/>
    </source>
</evidence>
<reference evidence="3" key="1">
    <citation type="submission" date="2023-07" db="EMBL/GenBank/DDBJ databases">
        <authorList>
            <person name="Kim M.K."/>
        </authorList>
    </citation>
    <scope>NUCLEOTIDE SEQUENCE</scope>
    <source>
        <strain evidence="3">CA1-15</strain>
    </source>
</reference>
<gene>
    <name evidence="3" type="ORF">Q5H94_02210</name>
</gene>
<dbReference type="Pfam" id="PF26604">
    <property type="entry name" value="CBU_0592"/>
    <property type="match status" value="1"/>
</dbReference>
<feature type="domain" description="CBU-0592-like" evidence="2">
    <location>
        <begin position="7"/>
        <end position="79"/>
    </location>
</feature>
<evidence type="ECO:0000313" key="3">
    <source>
        <dbReference type="EMBL" id="MDO7841128.1"/>
    </source>
</evidence>
<feature type="transmembrane region" description="Helical" evidence="1">
    <location>
        <begin position="6"/>
        <end position="22"/>
    </location>
</feature>
<dbReference type="InterPro" id="IPR058058">
    <property type="entry name" value="CBU_0592-like"/>
</dbReference>
<organism evidence="3 4">
    <name type="scientific">Sphingomonas immobilis</name>
    <dbReference type="NCBI Taxonomy" id="3063997"/>
    <lineage>
        <taxon>Bacteria</taxon>
        <taxon>Pseudomonadati</taxon>
        <taxon>Pseudomonadota</taxon>
        <taxon>Alphaproteobacteria</taxon>
        <taxon>Sphingomonadales</taxon>
        <taxon>Sphingomonadaceae</taxon>
        <taxon>Sphingomonas</taxon>
    </lineage>
</organism>
<name>A0ABT8ZV37_9SPHN</name>
<accession>A0ABT8ZV37</accession>
<dbReference type="RefSeq" id="WP_304559534.1">
    <property type="nucleotide sequence ID" value="NZ_JAUQSZ010000001.1"/>
</dbReference>
<dbReference type="EMBL" id="JAUQSZ010000001">
    <property type="protein sequence ID" value="MDO7841128.1"/>
    <property type="molecule type" value="Genomic_DNA"/>
</dbReference>
<proteinExistence type="predicted"/>
<keyword evidence="1" id="KW-0472">Membrane</keyword>
<dbReference type="Proteomes" id="UP001176468">
    <property type="component" value="Unassembled WGS sequence"/>
</dbReference>
<keyword evidence="1" id="KW-1133">Transmembrane helix</keyword>
<evidence type="ECO:0000313" key="4">
    <source>
        <dbReference type="Proteomes" id="UP001176468"/>
    </source>
</evidence>
<sequence length="82" mass="8563">MIGSQTADVIGFVGSVLILGGYGWQTLRGIAPNLALNTLNFLGASLLALSLVVNYNLPALALETIWAAIALLGVIRKLVATR</sequence>